<keyword evidence="1" id="KW-0732">Signal</keyword>
<evidence type="ECO:0000313" key="3">
    <source>
        <dbReference type="Proteomes" id="UP000662618"/>
    </source>
</evidence>
<accession>A0A9N8MF59</accession>
<feature type="signal peptide" evidence="1">
    <location>
        <begin position="1"/>
        <end position="19"/>
    </location>
</feature>
<keyword evidence="3" id="KW-1185">Reference proteome</keyword>
<feature type="chain" id="PRO_5040140243" description="DUF3575 domain-containing protein" evidence="1">
    <location>
        <begin position="20"/>
        <end position="216"/>
    </location>
</feature>
<name>A0A9N8MF59_9FLAO</name>
<evidence type="ECO:0000256" key="1">
    <source>
        <dbReference type="SAM" id="SignalP"/>
    </source>
</evidence>
<proteinExistence type="predicted"/>
<comment type="caution">
    <text evidence="2">The sequence shown here is derived from an EMBL/GenBank/DDBJ whole genome shotgun (WGS) entry which is preliminary data.</text>
</comment>
<reference evidence="2" key="1">
    <citation type="submission" date="2020-12" db="EMBL/GenBank/DDBJ databases">
        <authorList>
            <person name="Rodrigo-Torres L."/>
            <person name="Arahal R. D."/>
            <person name="Lucena T."/>
        </authorList>
    </citation>
    <scope>NUCLEOTIDE SEQUENCE</scope>
    <source>
        <strain evidence="2">CECT 9390</strain>
    </source>
</reference>
<dbReference type="EMBL" id="CAJIMS010000001">
    <property type="protein sequence ID" value="CAD7797057.1"/>
    <property type="molecule type" value="Genomic_DNA"/>
</dbReference>
<gene>
    <name evidence="2" type="ORF">CHRY9390_00103</name>
</gene>
<evidence type="ECO:0008006" key="4">
    <source>
        <dbReference type="Google" id="ProtNLM"/>
    </source>
</evidence>
<organism evidence="2 3">
    <name type="scientific">Chryseobacterium aquaeductus</name>
    <dbReference type="NCBI Taxonomy" id="2675056"/>
    <lineage>
        <taxon>Bacteria</taxon>
        <taxon>Pseudomonadati</taxon>
        <taxon>Bacteroidota</taxon>
        <taxon>Flavobacteriia</taxon>
        <taxon>Flavobacteriales</taxon>
        <taxon>Weeksellaceae</taxon>
        <taxon>Chryseobacterium group</taxon>
        <taxon>Chryseobacterium</taxon>
    </lineage>
</organism>
<dbReference type="Proteomes" id="UP000662618">
    <property type="component" value="Unassembled WGS sequence"/>
</dbReference>
<protein>
    <recommendedName>
        <fullName evidence="4">DUF3575 domain-containing protein</fullName>
    </recommendedName>
</protein>
<dbReference type="RefSeq" id="WP_162086668.1">
    <property type="nucleotide sequence ID" value="NZ_CAJIMS010000001.1"/>
</dbReference>
<evidence type="ECO:0000313" key="2">
    <source>
        <dbReference type="EMBL" id="CAD7797057.1"/>
    </source>
</evidence>
<dbReference type="AlphaFoldDB" id="A0A9N8MF59"/>
<sequence length="216" mass="25258">MKKILLLFFILTLSNQFSAQSEDYKSIITVSTFSPFRDQRYNVGYIQKLSERWWIGAEIAYGADGLTPISIGNFEGKNRIFEIRPEVFYSLSPQSRLKHFVSAEVFYLNQSGKGVSGNYYERNDDYYFFDFADYRREKYGLNINYAILLHRETSWFGFMPKIGFGIRQRNISYSNMIGKVTSDPPIDGLPFDYQLNREGSNLGLNFNIDMKLIFKF</sequence>